<proteinExistence type="predicted"/>
<protein>
    <submittedName>
        <fullName evidence="1">Uncharacterized protein</fullName>
    </submittedName>
</protein>
<reference evidence="1" key="2">
    <citation type="submission" date="2020-06" db="EMBL/GenBank/DDBJ databases">
        <title>Helianthus annuus Genome sequencing and assembly Release 2.</title>
        <authorList>
            <person name="Gouzy J."/>
            <person name="Langlade N."/>
            <person name="Munos S."/>
        </authorList>
    </citation>
    <scope>NUCLEOTIDE SEQUENCE</scope>
    <source>
        <tissue evidence="1">Leaves</tissue>
    </source>
</reference>
<organism evidence="1 2">
    <name type="scientific">Helianthus annuus</name>
    <name type="common">Common sunflower</name>
    <dbReference type="NCBI Taxonomy" id="4232"/>
    <lineage>
        <taxon>Eukaryota</taxon>
        <taxon>Viridiplantae</taxon>
        <taxon>Streptophyta</taxon>
        <taxon>Embryophyta</taxon>
        <taxon>Tracheophyta</taxon>
        <taxon>Spermatophyta</taxon>
        <taxon>Magnoliopsida</taxon>
        <taxon>eudicotyledons</taxon>
        <taxon>Gunneridae</taxon>
        <taxon>Pentapetalae</taxon>
        <taxon>asterids</taxon>
        <taxon>campanulids</taxon>
        <taxon>Asterales</taxon>
        <taxon>Asteraceae</taxon>
        <taxon>Asteroideae</taxon>
        <taxon>Heliantheae alliance</taxon>
        <taxon>Heliantheae</taxon>
        <taxon>Helianthus</taxon>
    </lineage>
</organism>
<gene>
    <name evidence="1" type="ORF">HanXRQr2_Chr16g0735041</name>
</gene>
<comment type="caution">
    <text evidence="1">The sequence shown here is derived from an EMBL/GenBank/DDBJ whole genome shotgun (WGS) entry which is preliminary data.</text>
</comment>
<dbReference type="AlphaFoldDB" id="A0A9K3GXQ8"/>
<sequence>MVEMEPQDGKRSMVKWIMNLPNRSTVGTLIEFMVVEGNVLRVRI</sequence>
<evidence type="ECO:0000313" key="2">
    <source>
        <dbReference type="Proteomes" id="UP000215914"/>
    </source>
</evidence>
<evidence type="ECO:0000313" key="1">
    <source>
        <dbReference type="EMBL" id="KAF5758923.1"/>
    </source>
</evidence>
<dbReference type="EMBL" id="MNCJ02000331">
    <property type="protein sequence ID" value="KAF5758923.1"/>
    <property type="molecule type" value="Genomic_DNA"/>
</dbReference>
<dbReference type="Proteomes" id="UP000215914">
    <property type="component" value="Unassembled WGS sequence"/>
</dbReference>
<name>A0A9K3GXQ8_HELAN</name>
<keyword evidence="2" id="KW-1185">Reference proteome</keyword>
<dbReference type="Gramene" id="mRNA:HanXRQr2_Chr16g0735041">
    <property type="protein sequence ID" value="mRNA:HanXRQr2_Chr16g0735041"/>
    <property type="gene ID" value="HanXRQr2_Chr16g0735041"/>
</dbReference>
<accession>A0A9K3GXQ8</accession>
<reference evidence="1" key="1">
    <citation type="journal article" date="2017" name="Nature">
        <title>The sunflower genome provides insights into oil metabolism, flowering and Asterid evolution.</title>
        <authorList>
            <person name="Badouin H."/>
            <person name="Gouzy J."/>
            <person name="Grassa C.J."/>
            <person name="Murat F."/>
            <person name="Staton S.E."/>
            <person name="Cottret L."/>
            <person name="Lelandais-Briere C."/>
            <person name="Owens G.L."/>
            <person name="Carrere S."/>
            <person name="Mayjonade B."/>
            <person name="Legrand L."/>
            <person name="Gill N."/>
            <person name="Kane N.C."/>
            <person name="Bowers J.E."/>
            <person name="Hubner S."/>
            <person name="Bellec A."/>
            <person name="Berard A."/>
            <person name="Berges H."/>
            <person name="Blanchet N."/>
            <person name="Boniface M.C."/>
            <person name="Brunel D."/>
            <person name="Catrice O."/>
            <person name="Chaidir N."/>
            <person name="Claudel C."/>
            <person name="Donnadieu C."/>
            <person name="Faraut T."/>
            <person name="Fievet G."/>
            <person name="Helmstetter N."/>
            <person name="King M."/>
            <person name="Knapp S.J."/>
            <person name="Lai Z."/>
            <person name="Le Paslier M.C."/>
            <person name="Lippi Y."/>
            <person name="Lorenzon L."/>
            <person name="Mandel J.R."/>
            <person name="Marage G."/>
            <person name="Marchand G."/>
            <person name="Marquand E."/>
            <person name="Bret-Mestries E."/>
            <person name="Morien E."/>
            <person name="Nambeesan S."/>
            <person name="Nguyen T."/>
            <person name="Pegot-Espagnet P."/>
            <person name="Pouilly N."/>
            <person name="Raftis F."/>
            <person name="Sallet E."/>
            <person name="Schiex T."/>
            <person name="Thomas J."/>
            <person name="Vandecasteele C."/>
            <person name="Vares D."/>
            <person name="Vear F."/>
            <person name="Vautrin S."/>
            <person name="Crespi M."/>
            <person name="Mangin B."/>
            <person name="Burke J.M."/>
            <person name="Salse J."/>
            <person name="Munos S."/>
            <person name="Vincourt P."/>
            <person name="Rieseberg L.H."/>
            <person name="Langlade N.B."/>
        </authorList>
    </citation>
    <scope>NUCLEOTIDE SEQUENCE</scope>
    <source>
        <tissue evidence="1">Leaves</tissue>
    </source>
</reference>